<dbReference type="InterPro" id="IPR036865">
    <property type="entry name" value="CRAL-TRIO_dom_sf"/>
</dbReference>
<sequence>MTTQTSISSKMQPRPNYAKITPEREIALKQVWANLLHLWGVPLDASEAYSDRRLSAYSSHTSAVSEKDSKEKKKGGWFGFGGGSSKSEGDGKPGAPLEATTSTDPDQVYKYEKGVVHPALQGMDGKLVEQEFWDMLRVDPPDSMVWRFSSARKFDSHKATKMIARTFKFRTKRNLKEVLDLGEKDVFAKKEEGVMLNFKQQKAVIVGRDLKDRPFILVRPKFHHAGDQKEEDIEKFALIVIEIVRLHMRTGYTSIIFDLTDFGLSNMDYAPVKFLISCFEAHFPESLGCLLIHHAPWLFSPIWNIVKNWLDPVVASKIIFTKNLDELTRYVSKEAVPKYLGGENDFDLDNYVAPDGSHDEKLKDTEARDALLEIRAELIAKFKELTVQWIETGDSDKSTELWEQRIAIGQEITNNYCELDQYVRSRSYYDINGSLQL</sequence>
<dbReference type="AlphaFoldDB" id="A0AAV5S075"/>
<evidence type="ECO:0000259" key="2">
    <source>
        <dbReference type="PROSITE" id="PS50191"/>
    </source>
</evidence>
<evidence type="ECO:0000313" key="3">
    <source>
        <dbReference type="EMBL" id="GMM57123.1"/>
    </source>
</evidence>
<dbReference type="PANTHER" id="PTHR46590">
    <property type="entry name" value="PHOSPHATIDYLINOSITOL TRANSFER PROTEIN CSR1-RELATED"/>
    <property type="match status" value="1"/>
</dbReference>
<dbReference type="SUPFAM" id="SSF52087">
    <property type="entry name" value="CRAL/TRIO domain"/>
    <property type="match status" value="1"/>
</dbReference>
<dbReference type="InterPro" id="IPR036273">
    <property type="entry name" value="CRAL/TRIO_N_dom_sf"/>
</dbReference>
<feature type="domain" description="CRAL-TRIO" evidence="2">
    <location>
        <begin position="183"/>
        <end position="348"/>
    </location>
</feature>
<keyword evidence="4" id="KW-1185">Reference proteome</keyword>
<dbReference type="PANTHER" id="PTHR46590:SF1">
    <property type="entry name" value="PHOSPHATIDYLINOSITOL TRANSFER PROTEIN CSR1"/>
    <property type="match status" value="1"/>
</dbReference>
<dbReference type="Gene3D" id="3.40.525.10">
    <property type="entry name" value="CRAL-TRIO lipid binding domain"/>
    <property type="match status" value="1"/>
</dbReference>
<proteinExistence type="predicted"/>
<evidence type="ECO:0000313" key="4">
    <source>
        <dbReference type="Proteomes" id="UP001377567"/>
    </source>
</evidence>
<accession>A0AAV5S075</accession>
<comment type="caution">
    <text evidence="3">The sequence shown here is derived from an EMBL/GenBank/DDBJ whole genome shotgun (WGS) entry which is preliminary data.</text>
</comment>
<gene>
    <name evidence="3" type="ORF">DAKH74_037390</name>
</gene>
<dbReference type="EMBL" id="BTGD01000011">
    <property type="protein sequence ID" value="GMM57123.1"/>
    <property type="molecule type" value="Genomic_DNA"/>
</dbReference>
<name>A0AAV5S075_MAUHU</name>
<dbReference type="InterPro" id="IPR052432">
    <property type="entry name" value="PITP/CRAL-TRIO"/>
</dbReference>
<organism evidence="3 4">
    <name type="scientific">Maudiozyma humilis</name>
    <name type="common">Sour dough yeast</name>
    <name type="synonym">Kazachstania humilis</name>
    <dbReference type="NCBI Taxonomy" id="51915"/>
    <lineage>
        <taxon>Eukaryota</taxon>
        <taxon>Fungi</taxon>
        <taxon>Dikarya</taxon>
        <taxon>Ascomycota</taxon>
        <taxon>Saccharomycotina</taxon>
        <taxon>Saccharomycetes</taxon>
        <taxon>Saccharomycetales</taxon>
        <taxon>Saccharomycetaceae</taxon>
        <taxon>Maudiozyma</taxon>
    </lineage>
</organism>
<dbReference type="PROSITE" id="PS50191">
    <property type="entry name" value="CRAL_TRIO"/>
    <property type="match status" value="1"/>
</dbReference>
<reference evidence="3 4" key="1">
    <citation type="journal article" date="2023" name="Elife">
        <title>Identification of key yeast species and microbe-microbe interactions impacting larval growth of Drosophila in the wild.</title>
        <authorList>
            <person name="Mure A."/>
            <person name="Sugiura Y."/>
            <person name="Maeda R."/>
            <person name="Honda K."/>
            <person name="Sakurai N."/>
            <person name="Takahashi Y."/>
            <person name="Watada M."/>
            <person name="Katoh T."/>
            <person name="Gotoh A."/>
            <person name="Gotoh Y."/>
            <person name="Taniguchi I."/>
            <person name="Nakamura K."/>
            <person name="Hayashi T."/>
            <person name="Katayama T."/>
            <person name="Uemura T."/>
            <person name="Hattori Y."/>
        </authorList>
    </citation>
    <scope>NUCLEOTIDE SEQUENCE [LARGE SCALE GENOMIC DNA]</scope>
    <source>
        <strain evidence="3 4">KH-74</strain>
    </source>
</reference>
<dbReference type="SMART" id="SM00516">
    <property type="entry name" value="SEC14"/>
    <property type="match status" value="1"/>
</dbReference>
<dbReference type="SUPFAM" id="SSF46938">
    <property type="entry name" value="CRAL/TRIO N-terminal domain"/>
    <property type="match status" value="1"/>
</dbReference>
<dbReference type="Proteomes" id="UP001377567">
    <property type="component" value="Unassembled WGS sequence"/>
</dbReference>
<dbReference type="InterPro" id="IPR001251">
    <property type="entry name" value="CRAL-TRIO_dom"/>
</dbReference>
<dbReference type="CDD" id="cd00170">
    <property type="entry name" value="SEC14"/>
    <property type="match status" value="1"/>
</dbReference>
<dbReference type="Pfam" id="PF00650">
    <property type="entry name" value="CRAL_TRIO"/>
    <property type="match status" value="1"/>
</dbReference>
<protein>
    <submittedName>
        <fullName evidence="3">Csr1 protein</fullName>
    </submittedName>
</protein>
<feature type="region of interest" description="Disordered" evidence="1">
    <location>
        <begin position="60"/>
        <end position="104"/>
    </location>
</feature>
<evidence type="ECO:0000256" key="1">
    <source>
        <dbReference type="SAM" id="MobiDB-lite"/>
    </source>
</evidence>